<evidence type="ECO:0000313" key="10">
    <source>
        <dbReference type="EMBL" id="QBQ66546.1"/>
    </source>
</evidence>
<feature type="region of interest" description="Disordered" evidence="6">
    <location>
        <begin position="850"/>
        <end position="901"/>
    </location>
</feature>
<evidence type="ECO:0000259" key="8">
    <source>
        <dbReference type="Pfam" id="PF10412"/>
    </source>
</evidence>
<proteinExistence type="predicted"/>
<evidence type="ECO:0000259" key="9">
    <source>
        <dbReference type="Pfam" id="PF12615"/>
    </source>
</evidence>
<keyword evidence="3 7" id="KW-0812">Transmembrane</keyword>
<dbReference type="Pfam" id="PF10412">
    <property type="entry name" value="TrwB_AAD_bind"/>
    <property type="match status" value="1"/>
</dbReference>
<dbReference type="PANTHER" id="PTHR37937">
    <property type="entry name" value="CONJUGATIVE TRANSFER: DNA TRANSPORT"/>
    <property type="match status" value="1"/>
</dbReference>
<feature type="region of interest" description="Disordered" evidence="6">
    <location>
        <begin position="718"/>
        <end position="772"/>
    </location>
</feature>
<feature type="transmembrane region" description="Helical" evidence="7">
    <location>
        <begin position="153"/>
        <end position="174"/>
    </location>
</feature>
<dbReference type="EMBL" id="MH909329">
    <property type="protein sequence ID" value="QBQ66546.1"/>
    <property type="molecule type" value="Genomic_DNA"/>
</dbReference>
<feature type="transmembrane region" description="Helical" evidence="7">
    <location>
        <begin position="58"/>
        <end position="79"/>
    </location>
</feature>
<dbReference type="Pfam" id="PF12615">
    <property type="entry name" value="TraD_N"/>
    <property type="match status" value="1"/>
</dbReference>
<reference evidence="10" key="1">
    <citation type="submission" date="2018-09" db="EMBL/GenBank/DDBJ databases">
        <authorList>
            <person name="Yuan Q."/>
            <person name="Jiang X."/>
            <person name="Jing Y."/>
            <person name="Cheng Q."/>
            <person name="Zhou D."/>
        </authorList>
    </citation>
    <scope>NUCLEOTIDE SEQUENCE</scope>
    <source>
        <strain evidence="10">150707804</strain>
        <plasmid evidence="10">p707804-3FII</plasmid>
    </source>
</reference>
<dbReference type="InterPro" id="IPR051539">
    <property type="entry name" value="T4SS-coupling_protein"/>
</dbReference>
<dbReference type="InterPro" id="IPR027417">
    <property type="entry name" value="P-loop_NTPase"/>
</dbReference>
<dbReference type="AlphaFoldDB" id="A0A482M1I0"/>
<evidence type="ECO:0000256" key="5">
    <source>
        <dbReference type="ARBA" id="ARBA00023136"/>
    </source>
</evidence>
<protein>
    <submittedName>
        <fullName evidence="10">IncF plasmid conjugative transfer protein TraD</fullName>
    </submittedName>
</protein>
<evidence type="ECO:0000256" key="3">
    <source>
        <dbReference type="ARBA" id="ARBA00022692"/>
    </source>
</evidence>
<dbReference type="InterPro" id="IPR019476">
    <property type="entry name" value="T4SS_TraD_DNA-bd"/>
</dbReference>
<feature type="compositionally biased region" description="Polar residues" evidence="6">
    <location>
        <begin position="749"/>
        <end position="767"/>
    </location>
</feature>
<evidence type="ECO:0000256" key="1">
    <source>
        <dbReference type="ARBA" id="ARBA00004651"/>
    </source>
</evidence>
<feature type="region of interest" description="Disordered" evidence="6">
    <location>
        <begin position="809"/>
        <end position="830"/>
    </location>
</feature>
<organism evidence="10">
    <name type="scientific">Leclercia adecarboxylata</name>
    <dbReference type="NCBI Taxonomy" id="83655"/>
    <lineage>
        <taxon>Bacteria</taxon>
        <taxon>Pseudomonadati</taxon>
        <taxon>Pseudomonadota</taxon>
        <taxon>Gammaproteobacteria</taxon>
        <taxon>Enterobacterales</taxon>
        <taxon>Enterobacteriaceae</taxon>
        <taxon>Leclercia</taxon>
    </lineage>
</organism>
<comment type="subcellular location">
    <subcellularLocation>
        <location evidence="1">Cell membrane</location>
        <topology evidence="1">Multi-pass membrane protein</topology>
    </subcellularLocation>
</comment>
<evidence type="ECO:0000256" key="4">
    <source>
        <dbReference type="ARBA" id="ARBA00022989"/>
    </source>
</evidence>
<keyword evidence="2" id="KW-1003">Cell membrane</keyword>
<feature type="domain" description="Type IV secretion system coupling protein TraD DNA-binding" evidence="8">
    <location>
        <begin position="212"/>
        <end position="599"/>
    </location>
</feature>
<evidence type="ECO:0000256" key="7">
    <source>
        <dbReference type="SAM" id="Phobius"/>
    </source>
</evidence>
<accession>A0A482M1I0</accession>
<dbReference type="CDD" id="cd01127">
    <property type="entry name" value="TrwB_TraG_TraD_VirD4"/>
    <property type="match status" value="1"/>
</dbReference>
<feature type="region of interest" description="Disordered" evidence="6">
    <location>
        <begin position="644"/>
        <end position="688"/>
    </location>
</feature>
<dbReference type="InterPro" id="IPR014128">
    <property type="entry name" value="T4SS_TraD"/>
</dbReference>
<keyword evidence="5 7" id="KW-0472">Membrane</keyword>
<dbReference type="PANTHER" id="PTHR37937:SF1">
    <property type="entry name" value="CONJUGATIVE TRANSFER: DNA TRANSPORT"/>
    <property type="match status" value="1"/>
</dbReference>
<dbReference type="Gene3D" id="3.40.50.300">
    <property type="entry name" value="P-loop containing nucleotide triphosphate hydrolases"/>
    <property type="match status" value="2"/>
</dbReference>
<evidence type="ECO:0000256" key="2">
    <source>
        <dbReference type="ARBA" id="ARBA00022475"/>
    </source>
</evidence>
<dbReference type="SUPFAM" id="SSF52540">
    <property type="entry name" value="P-loop containing nucleoside triphosphate hydrolases"/>
    <property type="match status" value="1"/>
</dbReference>
<feature type="compositionally biased region" description="Polar residues" evidence="6">
    <location>
        <begin position="653"/>
        <end position="664"/>
    </location>
</feature>
<keyword evidence="4 7" id="KW-1133">Transmembrane helix</keyword>
<feature type="domain" description="TraD coupling protein N-terminal" evidence="9">
    <location>
        <begin position="62"/>
        <end position="166"/>
    </location>
</feature>
<evidence type="ECO:0000256" key="6">
    <source>
        <dbReference type="SAM" id="MobiDB-lite"/>
    </source>
</evidence>
<name>A0A482M1I0_9ENTR</name>
<geneLocation type="plasmid" evidence="10">
    <name>p707804-3FII</name>
</geneLocation>
<dbReference type="InterPro" id="IPR022585">
    <property type="entry name" value="TraD_N"/>
</dbReference>
<dbReference type="GO" id="GO:0005886">
    <property type="term" value="C:plasma membrane"/>
    <property type="evidence" value="ECO:0007669"/>
    <property type="project" value="UniProtKB-SubCell"/>
</dbReference>
<dbReference type="NCBIfam" id="TIGR02759">
    <property type="entry name" value="TraD_Ftype"/>
    <property type="match status" value="1"/>
</dbReference>
<feature type="compositionally biased region" description="Polar residues" evidence="6">
    <location>
        <begin position="722"/>
        <end position="740"/>
    </location>
</feature>
<sequence length="901" mass="100577">MYAASVGISFLLFNFVTLPFRRWDDCRTISMSFAGKNLTQGGQMTAYRWRMFLQVNNWIGFWMFIFFAVLTSAIFLWHIPGETLNNGSLWWFAWMNSSFIDLMPTTGTPKIYDVHYWYAPTATAMVLNMTLPQIYTDPYMQAMGDQVLSELQWAAGASGIFSMVVFAAVTWFIADIGRKESEDEYISGMQLTDRPAEVNSLLRKSGELSDLRVGDLHMVRMAEVLNFLMHGTIGVGKSTLIRWLLDHIRKRGDRAIIYDSGCTFTETHYNPSTDFILNAHDERCANWQMWGECIDAVDYDNLAASLIPVEGESDPFWVSSSRTIFADLAIRMSADPQRSIEKFLKTLLSLSMKSLRDYLANTPSANLVEEKIEKTAISIRSVVTNYAKALRYLQGLDDGTKPPFTIREWMTQERYDSSWLFISTQARHRKSVRPLISLWVSLATLMLQSMGENSERRVWFIIDEAPSLQRIPELAETLAEARKFGGCFVLGMQNMAQLVHVYGRELAKSIFDLMNTRMYGRSPSAEMAKVVEEELGNQRRRKIREQNSYGLDQVRDGVSLGKDEVNEPVVDYEQIMRLPNLSFYVRLPGEYPVVRLKLKYRALKKRHAGLMERNIRDALSPELEKVIQENERAATAAGLTFPTGDEVLEKGTETTPAAGSTAPVSSAGAPATLSPCEEKPVTEPATGKKPARVMPVIRNLQPVAVPVMSGAHATIAEAAPDNHNTVTAPVTSSEKSNVISLHQGRHSPADSSPEASMTDESAPSTPSEPDIAETPAEQVALPAALQRLRNMTTAAEQPATSVLSILQKARQRPATSENNTGTGDNNGGESMNLEMKVTALPDGGLSVTTAGKPVTPANPEEAHRTNRQLAQEEENILLHRDAGDPGYDENDQYYYDREPEL</sequence>
<keyword evidence="10" id="KW-0614">Plasmid</keyword>